<feature type="domain" description="HTH tetR-type" evidence="5">
    <location>
        <begin position="19"/>
        <end position="79"/>
    </location>
</feature>
<dbReference type="SUPFAM" id="SSF48498">
    <property type="entry name" value="Tetracyclin repressor-like, C-terminal domain"/>
    <property type="match status" value="1"/>
</dbReference>
<dbReference type="InterPro" id="IPR011075">
    <property type="entry name" value="TetR_C"/>
</dbReference>
<dbReference type="Pfam" id="PF16859">
    <property type="entry name" value="TetR_C_11"/>
    <property type="match status" value="1"/>
</dbReference>
<accession>A0A0D7DYJ8</accession>
<dbReference type="EMBL" id="JXXD01000231">
    <property type="protein sequence ID" value="KIZ33673.1"/>
    <property type="molecule type" value="Genomic_DNA"/>
</dbReference>
<dbReference type="PROSITE" id="PS50977">
    <property type="entry name" value="HTH_TETR_2"/>
    <property type="match status" value="1"/>
</dbReference>
<dbReference type="InterPro" id="IPR050109">
    <property type="entry name" value="HTH-type_TetR-like_transc_reg"/>
</dbReference>
<dbReference type="PANTHER" id="PTHR30055:SF234">
    <property type="entry name" value="HTH-TYPE TRANSCRIPTIONAL REGULATOR BETI"/>
    <property type="match status" value="1"/>
</dbReference>
<dbReference type="AlphaFoldDB" id="A0A0D7DYJ8"/>
<evidence type="ECO:0000256" key="4">
    <source>
        <dbReference type="PROSITE-ProRule" id="PRU00335"/>
    </source>
</evidence>
<dbReference type="InterPro" id="IPR001647">
    <property type="entry name" value="HTH_TetR"/>
</dbReference>
<dbReference type="RefSeq" id="WP_044316078.1">
    <property type="nucleotide sequence ID" value="NZ_JXXD01000231.1"/>
</dbReference>
<dbReference type="SUPFAM" id="SSF46689">
    <property type="entry name" value="Homeodomain-like"/>
    <property type="match status" value="1"/>
</dbReference>
<protein>
    <submittedName>
        <fullName evidence="6">TetR family transcriptional regulator</fullName>
    </submittedName>
</protein>
<keyword evidence="1" id="KW-0805">Transcription regulation</keyword>
<keyword evidence="2 4" id="KW-0238">DNA-binding</keyword>
<keyword evidence="3" id="KW-0804">Transcription</keyword>
<name>A0A0D7DYJ8_STUST</name>
<dbReference type="PANTHER" id="PTHR30055">
    <property type="entry name" value="HTH-TYPE TRANSCRIPTIONAL REGULATOR RUTR"/>
    <property type="match status" value="1"/>
</dbReference>
<evidence type="ECO:0000313" key="6">
    <source>
        <dbReference type="EMBL" id="KIZ33673.1"/>
    </source>
</evidence>
<organism evidence="6 7">
    <name type="scientific">Stutzerimonas stutzeri</name>
    <name type="common">Pseudomonas stutzeri</name>
    <dbReference type="NCBI Taxonomy" id="316"/>
    <lineage>
        <taxon>Bacteria</taxon>
        <taxon>Pseudomonadati</taxon>
        <taxon>Pseudomonadota</taxon>
        <taxon>Gammaproteobacteria</taxon>
        <taxon>Pseudomonadales</taxon>
        <taxon>Pseudomonadaceae</taxon>
        <taxon>Stutzerimonas</taxon>
    </lineage>
</organism>
<evidence type="ECO:0000256" key="2">
    <source>
        <dbReference type="ARBA" id="ARBA00023125"/>
    </source>
</evidence>
<evidence type="ECO:0000256" key="1">
    <source>
        <dbReference type="ARBA" id="ARBA00023015"/>
    </source>
</evidence>
<evidence type="ECO:0000256" key="3">
    <source>
        <dbReference type="ARBA" id="ARBA00023163"/>
    </source>
</evidence>
<gene>
    <name evidence="6" type="ORF">LO50_19610</name>
</gene>
<dbReference type="PATRIC" id="fig|316.110.peg.2208"/>
<dbReference type="InterPro" id="IPR036271">
    <property type="entry name" value="Tet_transcr_reg_TetR-rel_C_sf"/>
</dbReference>
<sequence length="220" mass="25118">MPARKEDVVTEKRRYLSSAARKEEILDAALVEFSDRTYNAVSMERLAEYAGMSKAGIYAHFKSKEEIFHALLERMTKQLCDFQGWLPDEDLTLPELVDVYLDRLYATFDSPATISVYRLLLAESARAPALVRHWREEVARGLRERAQLIIQRNIERGVIRPGVLTEHFFPLALAPALLWLNSSMLSRGDPSISLVQLREAHRQLLLELLQPEVSRGSGLN</sequence>
<proteinExistence type="predicted"/>
<dbReference type="GO" id="GO:0000976">
    <property type="term" value="F:transcription cis-regulatory region binding"/>
    <property type="evidence" value="ECO:0007669"/>
    <property type="project" value="TreeGrafter"/>
</dbReference>
<reference evidence="6 7" key="1">
    <citation type="submission" date="2014-11" db="EMBL/GenBank/DDBJ databases">
        <title>Genomics and ecophysiology of heterotrophic nitrogen fixing bacteria isolated from estuarine surface water.</title>
        <authorList>
            <person name="Bentzon-Tilia M."/>
            <person name="Severin I."/>
            <person name="Hansen L.H."/>
            <person name="Riemann L."/>
        </authorList>
    </citation>
    <scope>NUCLEOTIDE SEQUENCE [LARGE SCALE GENOMIC DNA]</scope>
    <source>
        <strain evidence="6 7">BAL361</strain>
    </source>
</reference>
<dbReference type="PRINTS" id="PR00455">
    <property type="entry name" value="HTHTETR"/>
</dbReference>
<comment type="caution">
    <text evidence="6">The sequence shown here is derived from an EMBL/GenBank/DDBJ whole genome shotgun (WGS) entry which is preliminary data.</text>
</comment>
<dbReference type="Pfam" id="PF00440">
    <property type="entry name" value="TetR_N"/>
    <property type="match status" value="1"/>
</dbReference>
<feature type="DNA-binding region" description="H-T-H motif" evidence="4">
    <location>
        <begin position="42"/>
        <end position="61"/>
    </location>
</feature>
<dbReference type="GO" id="GO:0003700">
    <property type="term" value="F:DNA-binding transcription factor activity"/>
    <property type="evidence" value="ECO:0007669"/>
    <property type="project" value="TreeGrafter"/>
</dbReference>
<dbReference type="Gene3D" id="1.10.357.10">
    <property type="entry name" value="Tetracycline Repressor, domain 2"/>
    <property type="match status" value="1"/>
</dbReference>
<dbReference type="FunFam" id="1.10.10.60:FF:000141">
    <property type="entry name" value="TetR family transcriptional regulator"/>
    <property type="match status" value="1"/>
</dbReference>
<evidence type="ECO:0000313" key="7">
    <source>
        <dbReference type="Proteomes" id="UP000032439"/>
    </source>
</evidence>
<dbReference type="InterPro" id="IPR009057">
    <property type="entry name" value="Homeodomain-like_sf"/>
</dbReference>
<evidence type="ECO:0000259" key="5">
    <source>
        <dbReference type="PROSITE" id="PS50977"/>
    </source>
</evidence>
<dbReference type="Proteomes" id="UP000032439">
    <property type="component" value="Unassembled WGS sequence"/>
</dbReference>